<keyword evidence="6" id="KW-1185">Reference proteome</keyword>
<protein>
    <recommendedName>
        <fullName evidence="7">Protein TIC 22-like, chloroplastic</fullName>
    </recommendedName>
</protein>
<evidence type="ECO:0000256" key="3">
    <source>
        <dbReference type="ARBA" id="ARBA00022640"/>
    </source>
</evidence>
<comment type="caution">
    <text evidence="5">The sequence shown here is derived from an EMBL/GenBank/DDBJ whole genome shotgun (WGS) entry which is preliminary data.</text>
</comment>
<dbReference type="Proteomes" id="UP001443914">
    <property type="component" value="Unassembled WGS sequence"/>
</dbReference>
<keyword evidence="3" id="KW-0934">Plastid</keyword>
<evidence type="ECO:0008006" key="7">
    <source>
        <dbReference type="Google" id="ProtNLM"/>
    </source>
</evidence>
<reference evidence="5" key="1">
    <citation type="submission" date="2024-03" db="EMBL/GenBank/DDBJ databases">
        <title>WGS assembly of Saponaria officinalis var. Norfolk2.</title>
        <authorList>
            <person name="Jenkins J."/>
            <person name="Shu S."/>
            <person name="Grimwood J."/>
            <person name="Barry K."/>
            <person name="Goodstein D."/>
            <person name="Schmutz J."/>
            <person name="Leebens-Mack J."/>
            <person name="Osbourn A."/>
        </authorList>
    </citation>
    <scope>NUCLEOTIDE SEQUENCE [LARGE SCALE GENOMIC DNA]</scope>
    <source>
        <strain evidence="5">JIC</strain>
    </source>
</reference>
<organism evidence="5 6">
    <name type="scientific">Saponaria officinalis</name>
    <name type="common">Common soapwort</name>
    <name type="synonym">Lychnis saponaria</name>
    <dbReference type="NCBI Taxonomy" id="3572"/>
    <lineage>
        <taxon>Eukaryota</taxon>
        <taxon>Viridiplantae</taxon>
        <taxon>Streptophyta</taxon>
        <taxon>Embryophyta</taxon>
        <taxon>Tracheophyta</taxon>
        <taxon>Spermatophyta</taxon>
        <taxon>Magnoliopsida</taxon>
        <taxon>eudicotyledons</taxon>
        <taxon>Gunneridae</taxon>
        <taxon>Pentapetalae</taxon>
        <taxon>Caryophyllales</taxon>
        <taxon>Caryophyllaceae</taxon>
        <taxon>Caryophylleae</taxon>
        <taxon>Saponaria</taxon>
    </lineage>
</organism>
<gene>
    <name evidence="5" type="ORF">RND81_05G172500</name>
</gene>
<dbReference type="GO" id="GO:0015031">
    <property type="term" value="P:protein transport"/>
    <property type="evidence" value="ECO:0007669"/>
    <property type="project" value="InterPro"/>
</dbReference>
<dbReference type="EMBL" id="JBDFQZ010000005">
    <property type="protein sequence ID" value="KAK9725831.1"/>
    <property type="molecule type" value="Genomic_DNA"/>
</dbReference>
<comment type="subcellular location">
    <subcellularLocation>
        <location evidence="1">Plastid</location>
        <location evidence="1">Chloroplast</location>
    </subcellularLocation>
</comment>
<evidence type="ECO:0000256" key="1">
    <source>
        <dbReference type="ARBA" id="ARBA00004229"/>
    </source>
</evidence>
<dbReference type="AlphaFoldDB" id="A0AAW1KZC8"/>
<feature type="region of interest" description="Disordered" evidence="4">
    <location>
        <begin position="54"/>
        <end position="84"/>
    </location>
</feature>
<keyword evidence="2" id="KW-0150">Chloroplast</keyword>
<proteinExistence type="predicted"/>
<dbReference type="Pfam" id="PF04278">
    <property type="entry name" value="Tic22"/>
    <property type="match status" value="1"/>
</dbReference>
<dbReference type="GO" id="GO:0009507">
    <property type="term" value="C:chloroplast"/>
    <property type="evidence" value="ECO:0007669"/>
    <property type="project" value="UniProtKB-SubCell"/>
</dbReference>
<sequence length="295" mass="32563">MNFPLKSSSPSPQQQPLNNLSSFFHNICTSLTTHINTHLPNFSSTPPFARIPHLPQNSSQKSSINDISSNISGRMSSSSRSSGGVAMSNDAIEERLAGVPVFALSNSNEEFVLVSGVKSKASLGLFCFRKEDAFSLLDQMKLIDPNMRRGSNVVAVALNKVFQLKVNGVAFRLIPEASQIKNALKEKKKAGNSDDEVVGVPVFQSRSLTLKANNKTYRPVFFRKEDLEDSLFRASKDQRKLNPIFRPGEIEVAVLEDVIKGMKDEKCKKWDDVVFIPPGFDAYSRPPSNEESAAP</sequence>
<feature type="compositionally biased region" description="Low complexity" evidence="4">
    <location>
        <begin position="57"/>
        <end position="84"/>
    </location>
</feature>
<dbReference type="Gene3D" id="3.40.1350.100">
    <property type="match status" value="2"/>
</dbReference>
<evidence type="ECO:0000256" key="4">
    <source>
        <dbReference type="SAM" id="MobiDB-lite"/>
    </source>
</evidence>
<evidence type="ECO:0000313" key="5">
    <source>
        <dbReference type="EMBL" id="KAK9725831.1"/>
    </source>
</evidence>
<dbReference type="PANTHER" id="PTHR33926">
    <property type="entry name" value="PROTEIN TIC 22, CHLOROPLASTIC"/>
    <property type="match status" value="1"/>
</dbReference>
<evidence type="ECO:0000313" key="6">
    <source>
        <dbReference type="Proteomes" id="UP001443914"/>
    </source>
</evidence>
<dbReference type="PANTHER" id="PTHR33926:SF1">
    <property type="entry name" value="PROTEIN TIC 22-LIKE, CHLOROPLASTIC"/>
    <property type="match status" value="1"/>
</dbReference>
<evidence type="ECO:0000256" key="2">
    <source>
        <dbReference type="ARBA" id="ARBA00022528"/>
    </source>
</evidence>
<accession>A0AAW1KZC8</accession>
<name>A0AAW1KZC8_SAPOF</name>
<dbReference type="InterPro" id="IPR007378">
    <property type="entry name" value="Tic22-like"/>
</dbReference>